<comment type="similarity">
    <text evidence="4">Belongs to the radical SAM superfamily. NifB family.</text>
</comment>
<dbReference type="PROSITE" id="PS51918">
    <property type="entry name" value="RADICAL_SAM"/>
    <property type="match status" value="1"/>
</dbReference>
<dbReference type="SFLD" id="SFLDG01067">
    <property type="entry name" value="SPASM/twitch_domain_containing"/>
    <property type="match status" value="1"/>
</dbReference>
<dbReference type="PROSITE" id="PS01305">
    <property type="entry name" value="MOAA_NIFB_PQQE"/>
    <property type="match status" value="1"/>
</dbReference>
<dbReference type="CDD" id="cd01335">
    <property type="entry name" value="Radical_SAM"/>
    <property type="match status" value="1"/>
</dbReference>
<dbReference type="InterPro" id="IPR058240">
    <property type="entry name" value="rSAM_sf"/>
</dbReference>
<dbReference type="GO" id="GO:0051539">
    <property type="term" value="F:4 iron, 4 sulfur cluster binding"/>
    <property type="evidence" value="ECO:0007669"/>
    <property type="project" value="UniProtKB-KW"/>
</dbReference>
<dbReference type="GO" id="GO:0032324">
    <property type="term" value="P:molybdopterin cofactor biosynthetic process"/>
    <property type="evidence" value="ECO:0007669"/>
    <property type="project" value="UniProtKB-ARBA"/>
</dbReference>
<evidence type="ECO:0000256" key="14">
    <source>
        <dbReference type="ARBA" id="ARBA00032102"/>
    </source>
</evidence>
<comment type="pathway">
    <text evidence="3">Cofactor biosynthesis; Fe-Mo cofactor biosynthesis.</text>
</comment>
<dbReference type="EMBL" id="CP036259">
    <property type="protein sequence ID" value="QDR79255.1"/>
    <property type="molecule type" value="Genomic_DNA"/>
</dbReference>
<evidence type="ECO:0000259" key="15">
    <source>
        <dbReference type="PROSITE" id="PS51918"/>
    </source>
</evidence>
<keyword evidence="11" id="KW-0535">Nitrogen fixation</keyword>
<gene>
    <name evidence="16" type="primary">nifB_1</name>
    <name evidence="16" type="ORF">SPTER_05280</name>
</gene>
<dbReference type="Gene3D" id="3.20.20.70">
    <property type="entry name" value="Aldolase class I"/>
    <property type="match status" value="1"/>
</dbReference>
<evidence type="ECO:0000313" key="17">
    <source>
        <dbReference type="Proteomes" id="UP000320776"/>
    </source>
</evidence>
<dbReference type="InterPro" id="IPR000385">
    <property type="entry name" value="MoaA_NifB_PqqE_Fe-S-bd_CS"/>
</dbReference>
<protein>
    <recommendedName>
        <fullName evidence="5">FeMo cofactor biosynthesis protein NifB</fullName>
    </recommendedName>
    <alternativeName>
        <fullName evidence="14">Nitrogenase cofactor maturase NifB</fullName>
    </alternativeName>
    <alternativeName>
        <fullName evidence="13">Radical SAM assemblase NifB</fullName>
    </alternativeName>
</protein>
<dbReference type="SUPFAM" id="SSF102114">
    <property type="entry name" value="Radical SAM enzymes"/>
    <property type="match status" value="1"/>
</dbReference>
<dbReference type="Pfam" id="PF04055">
    <property type="entry name" value="Radical_SAM"/>
    <property type="match status" value="1"/>
</dbReference>
<dbReference type="RefSeq" id="WP_144348925.1">
    <property type="nucleotide sequence ID" value="NZ_CP036259.1"/>
</dbReference>
<keyword evidence="8" id="KW-0479">Metal-binding</keyword>
<dbReference type="AlphaFoldDB" id="A0A517DPF9"/>
<keyword evidence="7" id="KW-0949">S-adenosyl-L-methionine</keyword>
<evidence type="ECO:0000256" key="10">
    <source>
        <dbReference type="ARBA" id="ARBA00023014"/>
    </source>
</evidence>
<evidence type="ECO:0000256" key="13">
    <source>
        <dbReference type="ARBA" id="ARBA00030926"/>
    </source>
</evidence>
<evidence type="ECO:0000256" key="9">
    <source>
        <dbReference type="ARBA" id="ARBA00023004"/>
    </source>
</evidence>
<accession>A0A517DPF9</accession>
<dbReference type="UniPathway" id="UPA00782"/>
<dbReference type="SMART" id="SM00729">
    <property type="entry name" value="Elp3"/>
    <property type="match status" value="1"/>
</dbReference>
<evidence type="ECO:0000313" key="16">
    <source>
        <dbReference type="EMBL" id="QDR79255.1"/>
    </source>
</evidence>
<dbReference type="InterPro" id="IPR006638">
    <property type="entry name" value="Elp3/MiaA/NifB-like_rSAM"/>
</dbReference>
<comment type="cofactor">
    <cofactor evidence="1">
        <name>[4Fe-4S] cluster</name>
        <dbReference type="ChEBI" id="CHEBI:49883"/>
    </cofactor>
</comment>
<dbReference type="KEGG" id="sted:SPTER_05280"/>
<keyword evidence="10" id="KW-0411">Iron-sulfur</keyword>
<dbReference type="InterPro" id="IPR007197">
    <property type="entry name" value="rSAM"/>
</dbReference>
<dbReference type="Proteomes" id="UP000320776">
    <property type="component" value="Chromosome"/>
</dbReference>
<evidence type="ECO:0000256" key="8">
    <source>
        <dbReference type="ARBA" id="ARBA00022723"/>
    </source>
</evidence>
<sequence>MSQCKGEHDIAKHPCFNAEAHGKFGRIHLPVSPVCNIQCRFCKRGFNKDENRPGVSRTLLTPEDAVGVLDRAVSLCPELTVVGIAGPGDTLAGDYALETFRLVHARYPNLIKCLSTNGLLLKEKIDGLVKAGVRTITVTINAVDVKTLARICSHITHNGQYITGEMAARWLILAQLAGIDKAVSLGVTVKVNTVLIPGINDRHIGDIAKTAAQAGAAFINIIPLIPEHEFRNHRPPDCRELKAARSIAGAYLPVINHCQQCRADACGIPGGTTDFAAMLYERRAVESCQ</sequence>
<evidence type="ECO:0000256" key="7">
    <source>
        <dbReference type="ARBA" id="ARBA00022691"/>
    </source>
</evidence>
<dbReference type="GO" id="GO:0016829">
    <property type="term" value="F:lyase activity"/>
    <property type="evidence" value="ECO:0007669"/>
    <property type="project" value="UniProtKB-KW"/>
</dbReference>
<evidence type="ECO:0000256" key="3">
    <source>
        <dbReference type="ARBA" id="ARBA00005155"/>
    </source>
</evidence>
<dbReference type="PANTHER" id="PTHR43787">
    <property type="entry name" value="FEMO COFACTOR BIOSYNTHESIS PROTEIN NIFB-RELATED"/>
    <property type="match status" value="1"/>
</dbReference>
<dbReference type="PANTHER" id="PTHR43787:SF13">
    <property type="entry name" value="FEMO COFACTOR BIOSYNTHESIS PROTEIN NIFB"/>
    <property type="match status" value="1"/>
</dbReference>
<evidence type="ECO:0000256" key="2">
    <source>
        <dbReference type="ARBA" id="ARBA00003522"/>
    </source>
</evidence>
<evidence type="ECO:0000256" key="11">
    <source>
        <dbReference type="ARBA" id="ARBA00023231"/>
    </source>
</evidence>
<keyword evidence="17" id="KW-1185">Reference proteome</keyword>
<reference evidence="16 17" key="1">
    <citation type="submission" date="2019-02" db="EMBL/GenBank/DDBJ databases">
        <title>Closed genome of Sporomusa termitida DSM 4440.</title>
        <authorList>
            <person name="Poehlein A."/>
            <person name="Daniel R."/>
        </authorList>
    </citation>
    <scope>NUCLEOTIDE SEQUENCE [LARGE SCALE GENOMIC DNA]</scope>
    <source>
        <strain evidence="16 17">DSM 4440</strain>
    </source>
</reference>
<keyword evidence="12 16" id="KW-0456">Lyase</keyword>
<dbReference type="GO" id="GO:0046872">
    <property type="term" value="F:metal ion binding"/>
    <property type="evidence" value="ECO:0007669"/>
    <property type="project" value="UniProtKB-KW"/>
</dbReference>
<keyword evidence="9" id="KW-0408">Iron</keyword>
<evidence type="ECO:0000256" key="12">
    <source>
        <dbReference type="ARBA" id="ARBA00023239"/>
    </source>
</evidence>
<dbReference type="SFLD" id="SFLDS00029">
    <property type="entry name" value="Radical_SAM"/>
    <property type="match status" value="1"/>
</dbReference>
<keyword evidence="6" id="KW-0004">4Fe-4S</keyword>
<dbReference type="OrthoDB" id="9764725at2"/>
<organism evidence="16 17">
    <name type="scientific">Sporomusa termitida</name>
    <dbReference type="NCBI Taxonomy" id="2377"/>
    <lineage>
        <taxon>Bacteria</taxon>
        <taxon>Bacillati</taxon>
        <taxon>Bacillota</taxon>
        <taxon>Negativicutes</taxon>
        <taxon>Selenomonadales</taxon>
        <taxon>Sporomusaceae</taxon>
        <taxon>Sporomusa</taxon>
    </lineage>
</organism>
<evidence type="ECO:0000256" key="4">
    <source>
        <dbReference type="ARBA" id="ARBA00006804"/>
    </source>
</evidence>
<comment type="function">
    <text evidence="2">Involved in the biosynthesis of the iron-molybdenum cofactor (FeMo-co or M-cluster) found in the dinitrogenase enzyme of the nitrogenase complex in nitrogen-fixing microorganisms. NifB catalyzes the crucial step of radical SAM-dependent carbide insertion that occurs concomitant with the insertion of a 9th sulfur and the rearrangement/coupling of two [4Fe-4S] clusters into a [8Fe-9S-C] cluster, the precursor to the M-cluster.</text>
</comment>
<name>A0A517DPF9_9FIRM</name>
<evidence type="ECO:0000256" key="6">
    <source>
        <dbReference type="ARBA" id="ARBA00022485"/>
    </source>
</evidence>
<evidence type="ECO:0000256" key="5">
    <source>
        <dbReference type="ARBA" id="ARBA00021702"/>
    </source>
</evidence>
<feature type="domain" description="Radical SAM core" evidence="15">
    <location>
        <begin position="21"/>
        <end position="262"/>
    </location>
</feature>
<evidence type="ECO:0000256" key="1">
    <source>
        <dbReference type="ARBA" id="ARBA00001966"/>
    </source>
</evidence>
<proteinExistence type="inferred from homology"/>
<dbReference type="InterPro" id="IPR013785">
    <property type="entry name" value="Aldolase_TIM"/>
</dbReference>